<sequence>MAHGLEKLNGNVHAAPAGRIEGTSKSCQENQPVSSLPCACRLSILAPNMALYVRPNCKRRKTGEHLPCSFTAVQPDLRRGARQPAALWLHYCPPRSPPRRKSGKPERLLCIFTAVHLILVIRSTREISLLTFLLFTVGPSRCWGARLRSSPSKGWLLCENGLLVNPK</sequence>
<protein>
    <submittedName>
        <fullName evidence="1">Uncharacterized protein</fullName>
    </submittedName>
</protein>
<accession>M3AIW6</accession>
<dbReference type="RefSeq" id="XP_007932268.1">
    <property type="nucleotide sequence ID" value="XM_007934077.1"/>
</dbReference>
<dbReference type="GeneID" id="19334303"/>
<dbReference type="HOGENOM" id="CLU_1595252_0_0_1"/>
<gene>
    <name evidence="1" type="ORF">MYCFIDRAFT_180135</name>
</gene>
<dbReference type="AlphaFoldDB" id="M3AIW6"/>
<evidence type="ECO:0000313" key="2">
    <source>
        <dbReference type="Proteomes" id="UP000016932"/>
    </source>
</evidence>
<evidence type="ECO:0000313" key="1">
    <source>
        <dbReference type="EMBL" id="EME77133.1"/>
    </source>
</evidence>
<keyword evidence="2" id="KW-1185">Reference proteome</keyword>
<dbReference type="VEuPathDB" id="FungiDB:MYCFIDRAFT_180135"/>
<dbReference type="KEGG" id="pfj:MYCFIDRAFT_180135"/>
<reference evidence="1 2" key="1">
    <citation type="journal article" date="2012" name="PLoS Pathog.">
        <title>Diverse lifestyles and strategies of plant pathogenesis encoded in the genomes of eighteen Dothideomycetes fungi.</title>
        <authorList>
            <person name="Ohm R.A."/>
            <person name="Feau N."/>
            <person name="Henrissat B."/>
            <person name="Schoch C.L."/>
            <person name="Horwitz B.A."/>
            <person name="Barry K.W."/>
            <person name="Condon B.J."/>
            <person name="Copeland A.C."/>
            <person name="Dhillon B."/>
            <person name="Glaser F."/>
            <person name="Hesse C.N."/>
            <person name="Kosti I."/>
            <person name="LaButti K."/>
            <person name="Lindquist E.A."/>
            <person name="Lucas S."/>
            <person name="Salamov A.A."/>
            <person name="Bradshaw R.E."/>
            <person name="Ciuffetti L."/>
            <person name="Hamelin R.C."/>
            <person name="Kema G.H.J."/>
            <person name="Lawrence C."/>
            <person name="Scott J.A."/>
            <person name="Spatafora J.W."/>
            <person name="Turgeon B.G."/>
            <person name="de Wit P.J.G.M."/>
            <person name="Zhong S."/>
            <person name="Goodwin S.B."/>
            <person name="Grigoriev I.V."/>
        </authorList>
    </citation>
    <scope>NUCLEOTIDE SEQUENCE [LARGE SCALE GENOMIC DNA]</scope>
    <source>
        <strain evidence="1 2">CIRAD86</strain>
    </source>
</reference>
<organism evidence="1 2">
    <name type="scientific">Pseudocercospora fijiensis (strain CIRAD86)</name>
    <name type="common">Black leaf streak disease fungus</name>
    <name type="synonym">Mycosphaerella fijiensis</name>
    <dbReference type="NCBI Taxonomy" id="383855"/>
    <lineage>
        <taxon>Eukaryota</taxon>
        <taxon>Fungi</taxon>
        <taxon>Dikarya</taxon>
        <taxon>Ascomycota</taxon>
        <taxon>Pezizomycotina</taxon>
        <taxon>Dothideomycetes</taxon>
        <taxon>Dothideomycetidae</taxon>
        <taxon>Mycosphaerellales</taxon>
        <taxon>Mycosphaerellaceae</taxon>
        <taxon>Pseudocercospora</taxon>
    </lineage>
</organism>
<dbReference type="EMBL" id="KB446568">
    <property type="protein sequence ID" value="EME77133.1"/>
    <property type="molecule type" value="Genomic_DNA"/>
</dbReference>
<dbReference type="Proteomes" id="UP000016932">
    <property type="component" value="Unassembled WGS sequence"/>
</dbReference>
<proteinExistence type="predicted"/>
<name>M3AIW6_PSEFD</name>